<dbReference type="EMBL" id="SNXK01000006">
    <property type="protein sequence ID" value="TDP32494.1"/>
    <property type="molecule type" value="Genomic_DNA"/>
</dbReference>
<organism evidence="2 3">
    <name type="scientific">Nocardia ignorata</name>
    <dbReference type="NCBI Taxonomy" id="145285"/>
    <lineage>
        <taxon>Bacteria</taxon>
        <taxon>Bacillati</taxon>
        <taxon>Actinomycetota</taxon>
        <taxon>Actinomycetes</taxon>
        <taxon>Mycobacteriales</taxon>
        <taxon>Nocardiaceae</taxon>
        <taxon>Nocardia</taxon>
    </lineage>
</organism>
<proteinExistence type="predicted"/>
<protein>
    <submittedName>
        <fullName evidence="2">Methyltransferase family protein</fullName>
    </submittedName>
</protein>
<dbReference type="InterPro" id="IPR013216">
    <property type="entry name" value="Methyltransf_11"/>
</dbReference>
<dbReference type="GO" id="GO:0008757">
    <property type="term" value="F:S-adenosylmethionine-dependent methyltransferase activity"/>
    <property type="evidence" value="ECO:0007669"/>
    <property type="project" value="InterPro"/>
</dbReference>
<gene>
    <name evidence="2" type="ORF">DFR75_106287</name>
</gene>
<accession>A0A4R6P3W4</accession>
<feature type="domain" description="Methyltransferase type 11" evidence="1">
    <location>
        <begin position="64"/>
        <end position="163"/>
    </location>
</feature>
<evidence type="ECO:0000259" key="1">
    <source>
        <dbReference type="Pfam" id="PF08241"/>
    </source>
</evidence>
<dbReference type="Proteomes" id="UP000295087">
    <property type="component" value="Unassembled WGS sequence"/>
</dbReference>
<dbReference type="CDD" id="cd02440">
    <property type="entry name" value="AdoMet_MTases"/>
    <property type="match status" value="1"/>
</dbReference>
<dbReference type="InterPro" id="IPR050508">
    <property type="entry name" value="Methyltransf_Superfamily"/>
</dbReference>
<dbReference type="InterPro" id="IPR029063">
    <property type="entry name" value="SAM-dependent_MTases_sf"/>
</dbReference>
<dbReference type="GO" id="GO:0032259">
    <property type="term" value="P:methylation"/>
    <property type="evidence" value="ECO:0007669"/>
    <property type="project" value="UniProtKB-KW"/>
</dbReference>
<dbReference type="PANTHER" id="PTHR42912">
    <property type="entry name" value="METHYLTRANSFERASE"/>
    <property type="match status" value="1"/>
</dbReference>
<dbReference type="AlphaFoldDB" id="A0A4R6P3W4"/>
<reference evidence="2 3" key="1">
    <citation type="submission" date="2019-03" db="EMBL/GenBank/DDBJ databases">
        <title>Genomic Encyclopedia of Type Strains, Phase IV (KMG-IV): sequencing the most valuable type-strain genomes for metagenomic binning, comparative biology and taxonomic classification.</title>
        <authorList>
            <person name="Goeker M."/>
        </authorList>
    </citation>
    <scope>NUCLEOTIDE SEQUENCE [LARGE SCALE GENOMIC DNA]</scope>
    <source>
        <strain evidence="2 3">DSM 44496</strain>
    </source>
</reference>
<evidence type="ECO:0000313" key="3">
    <source>
        <dbReference type="Proteomes" id="UP000295087"/>
    </source>
</evidence>
<dbReference type="SUPFAM" id="SSF53335">
    <property type="entry name" value="S-adenosyl-L-methionine-dependent methyltransferases"/>
    <property type="match status" value="1"/>
</dbReference>
<sequence length="220" mass="22632">MPKPYDDEMTGVKDRLLTIVAGQLGNPHGPLGKVVALLLNRGNKRAIAGAVDGAAPAAGADVADIGFGGGAGLAMLLERVGPDGVVHGIEPSPDMLARARGTYAMEVAEDRLVLAEGTLAALPLPDASLDAAITVNTIYFLDDLPAACAELDRVLRSGGTAVIGIGDPDGMARMPFTPYGFTLRPVAEVTGALTGAGFTVEQRTLPGPPFPFHLLVARKE</sequence>
<keyword evidence="3" id="KW-1185">Reference proteome</keyword>
<dbReference type="Gene3D" id="3.40.50.150">
    <property type="entry name" value="Vaccinia Virus protein VP39"/>
    <property type="match status" value="1"/>
</dbReference>
<evidence type="ECO:0000313" key="2">
    <source>
        <dbReference type="EMBL" id="TDP32494.1"/>
    </source>
</evidence>
<keyword evidence="2" id="KW-0808">Transferase</keyword>
<dbReference type="Pfam" id="PF08241">
    <property type="entry name" value="Methyltransf_11"/>
    <property type="match status" value="1"/>
</dbReference>
<name>A0A4R6P3W4_NOCIG</name>
<comment type="caution">
    <text evidence="2">The sequence shown here is derived from an EMBL/GenBank/DDBJ whole genome shotgun (WGS) entry which is preliminary data.</text>
</comment>
<keyword evidence="2" id="KW-0489">Methyltransferase</keyword>